<dbReference type="Proteomes" id="UP000790377">
    <property type="component" value="Unassembled WGS sequence"/>
</dbReference>
<name>A0ACB7ZR31_9AGAM</name>
<evidence type="ECO:0000313" key="1">
    <source>
        <dbReference type="EMBL" id="KAH7903263.1"/>
    </source>
</evidence>
<accession>A0ACB7ZR31</accession>
<organism evidence="1 2">
    <name type="scientific">Hygrophoropsis aurantiaca</name>
    <dbReference type="NCBI Taxonomy" id="72124"/>
    <lineage>
        <taxon>Eukaryota</taxon>
        <taxon>Fungi</taxon>
        <taxon>Dikarya</taxon>
        <taxon>Basidiomycota</taxon>
        <taxon>Agaricomycotina</taxon>
        <taxon>Agaricomycetes</taxon>
        <taxon>Agaricomycetidae</taxon>
        <taxon>Boletales</taxon>
        <taxon>Coniophorineae</taxon>
        <taxon>Hygrophoropsidaceae</taxon>
        <taxon>Hygrophoropsis</taxon>
    </lineage>
</organism>
<dbReference type="EMBL" id="MU269089">
    <property type="protein sequence ID" value="KAH7903263.1"/>
    <property type="molecule type" value="Genomic_DNA"/>
</dbReference>
<gene>
    <name evidence="1" type="ORF">BJ138DRAFT_1168386</name>
</gene>
<sequence>MPSADITEFRRVLASSKKILVLSGAGLSAASGIPTFRGEGGQWGKYNASDLAHRSAFEEDQSRVWKFFHYWRELIRGKHPNEAHYVLARLAIPGIRHAIAPDSKLTHITQNIDMLCTRALTETESALMQLSDSEIIEMHGRILDVICTSNHDCDYHATNVDSPICPGLAGTETKVAAGDWTAVVKRKDLPMCPRLGCGQMLRPDVVWFGERPKRIEEILELASEADLCLVVGTSAIVQPASRIGGMVKEHGGKVAVFDIEKSNHAEEADFLFLGPCETKLKEVLGV</sequence>
<proteinExistence type="predicted"/>
<evidence type="ECO:0000313" key="2">
    <source>
        <dbReference type="Proteomes" id="UP000790377"/>
    </source>
</evidence>
<reference evidence="1" key="1">
    <citation type="journal article" date="2021" name="New Phytol.">
        <title>Evolutionary innovations through gain and loss of genes in the ectomycorrhizal Boletales.</title>
        <authorList>
            <person name="Wu G."/>
            <person name="Miyauchi S."/>
            <person name="Morin E."/>
            <person name="Kuo A."/>
            <person name="Drula E."/>
            <person name="Varga T."/>
            <person name="Kohler A."/>
            <person name="Feng B."/>
            <person name="Cao Y."/>
            <person name="Lipzen A."/>
            <person name="Daum C."/>
            <person name="Hundley H."/>
            <person name="Pangilinan J."/>
            <person name="Johnson J."/>
            <person name="Barry K."/>
            <person name="LaButti K."/>
            <person name="Ng V."/>
            <person name="Ahrendt S."/>
            <person name="Min B."/>
            <person name="Choi I.G."/>
            <person name="Park H."/>
            <person name="Plett J.M."/>
            <person name="Magnuson J."/>
            <person name="Spatafora J.W."/>
            <person name="Nagy L.G."/>
            <person name="Henrissat B."/>
            <person name="Grigoriev I.V."/>
            <person name="Yang Z.L."/>
            <person name="Xu J."/>
            <person name="Martin F.M."/>
        </authorList>
    </citation>
    <scope>NUCLEOTIDE SEQUENCE</scope>
    <source>
        <strain evidence="1">ATCC 28755</strain>
    </source>
</reference>
<keyword evidence="2" id="KW-1185">Reference proteome</keyword>
<comment type="caution">
    <text evidence="1">The sequence shown here is derived from an EMBL/GenBank/DDBJ whole genome shotgun (WGS) entry which is preliminary data.</text>
</comment>
<protein>
    <submittedName>
        <fullName evidence="1">DHS-like NAD/FAD-binding domain-containing protein</fullName>
    </submittedName>
</protein>